<organism evidence="2 3">
    <name type="scientific">Bacillus subtilis</name>
    <dbReference type="NCBI Taxonomy" id="1423"/>
    <lineage>
        <taxon>Bacteria</taxon>
        <taxon>Bacillati</taxon>
        <taxon>Bacillota</taxon>
        <taxon>Bacilli</taxon>
        <taxon>Bacillales</taxon>
        <taxon>Bacillaceae</taxon>
        <taxon>Bacillus</taxon>
    </lineage>
</organism>
<evidence type="ECO:0000313" key="3">
    <source>
        <dbReference type="Proteomes" id="UP000032247"/>
    </source>
</evidence>
<sequence length="177" mass="20287">MLIVGCSKNKEIAEGFSKQSYNDFTKIYLNYEKAKSGNKEAEGMDTLFEYREKYDKGKLSPQESKVREDLSQLLLTYNTIIKDGQNEIPDDAKEIADTVTEDKGEIPELEKEIADTLKLKSPKETKATSEKETDDVNKNNDGTGYDISEVDENHCPKPYTKKECKEFHDYYKNGDEQ</sequence>
<dbReference type="AlphaFoldDB" id="A0A0D1K8G7"/>
<evidence type="ECO:0000313" key="2">
    <source>
        <dbReference type="EMBL" id="KIU04405.1"/>
    </source>
</evidence>
<protein>
    <submittedName>
        <fullName evidence="2">Uncharacterized protein</fullName>
    </submittedName>
</protein>
<evidence type="ECO:0000256" key="1">
    <source>
        <dbReference type="SAM" id="MobiDB-lite"/>
    </source>
</evidence>
<dbReference type="Proteomes" id="UP000032247">
    <property type="component" value="Unassembled WGS sequence"/>
</dbReference>
<accession>A0A0D1K8G7</accession>
<feature type="compositionally biased region" description="Basic and acidic residues" evidence="1">
    <location>
        <begin position="118"/>
        <end position="138"/>
    </location>
</feature>
<reference evidence="2 3" key="1">
    <citation type="submission" date="2014-12" db="EMBL/GenBank/DDBJ databases">
        <title>Comparative genome analysis of Bacillus coagulans HM-08, Clostridium butyricum HM-68, Bacillus subtilis HM-66 and Bacillus licheniformis BL-09.</title>
        <authorList>
            <person name="Zhang H."/>
        </authorList>
    </citation>
    <scope>NUCLEOTIDE SEQUENCE [LARGE SCALE GENOMIC DNA]</scope>
    <source>
        <strain evidence="2 3">HM-66</strain>
    </source>
</reference>
<name>A0A0D1K8G7_BACIU</name>
<proteinExistence type="predicted"/>
<feature type="region of interest" description="Disordered" evidence="1">
    <location>
        <begin position="118"/>
        <end position="159"/>
    </location>
</feature>
<gene>
    <name evidence="2" type="ORF">SC09_contig8orf00038</name>
</gene>
<dbReference type="PATRIC" id="fig|1423.173.peg.4846"/>
<dbReference type="EMBL" id="JXBC01000014">
    <property type="protein sequence ID" value="KIU04405.1"/>
    <property type="molecule type" value="Genomic_DNA"/>
</dbReference>
<comment type="caution">
    <text evidence="2">The sequence shown here is derived from an EMBL/GenBank/DDBJ whole genome shotgun (WGS) entry which is preliminary data.</text>
</comment>